<comment type="caution">
    <text evidence="3">The sequence shown here is derived from an EMBL/GenBank/DDBJ whole genome shotgun (WGS) entry which is preliminary data.</text>
</comment>
<name>A0A9Q0YL50_HOLLE</name>
<dbReference type="InterPro" id="IPR053358">
    <property type="entry name" value="Diff-assoc_signaling"/>
</dbReference>
<proteinExistence type="predicted"/>
<feature type="region of interest" description="Disordered" evidence="1">
    <location>
        <begin position="93"/>
        <end position="114"/>
    </location>
</feature>
<dbReference type="EMBL" id="JAIZAY010000019">
    <property type="protein sequence ID" value="KAJ8023295.1"/>
    <property type="molecule type" value="Genomic_DNA"/>
</dbReference>
<gene>
    <name evidence="3" type="ORF">HOLleu_35667</name>
</gene>
<dbReference type="Proteomes" id="UP001152320">
    <property type="component" value="Chromosome 19"/>
</dbReference>
<evidence type="ECO:0000313" key="3">
    <source>
        <dbReference type="EMBL" id="KAJ8023295.1"/>
    </source>
</evidence>
<sequence length="750" mass="84379">MMSGLMNIFRIAVATLLVTTCVSDAESLFKSGRVSSQQGELVPEQIPYKSGEGVKDTSEKSYSYSEESTNAILDLAVSNLLLDAGRIDSQQRELAPEGILSESDEGDGIASDEQASNEPLYTNFDLVSYLRHTFTIEESFVVPIDDYIPVVPAEFICRIMERIVAIFRNRLPPTAGNQFAVLAIVPESVQDPSDIDFFLEPEHINVNYRFTTPTRFPNQNCRTHAEIIAMQGTPHEGFNLIQFYNNFIDANPGDAPRFAVLYTWIYPCRACADQIAANFGEGSQWPIPTFVGRTTQGNRIHPPLTDQDRVQIEQILVLAFIQLFHIRQSSISVLASKLDNQTNTMFGRFEDNLCDSCYLNSKGLDNEFNCEDTGPSSPDSCPTDVAPHSVEIDQLNGNNGTVAMKADEPCCKPGPTELFRAAKGQKCKSTSPCGYSGESYVWCYLEDGGWEYCCTGECGNHGNTGYDWCTSGSTWQSCHRDPTRFDRTATLELCRSDHKCGFHGEDYTWCYKQSGSWDYCCTSNCEQYGESYDWCSAGSEWQYCKRDLPREYSSALLKQCKSESPCGYQGYDYAWCYTNDGSWDYCCTGDCGPHGYGYDWCTSGKKWSSCKMKTISSARYTYNLKTCDLSSNCGYHGYDYAWCYTTDESWDYCCTETCGLNGEMYDWCTTSIKNYWKYCKREELPESRITVTGESCRSDHSCGYHGYDYSWCYTASNWDYCCSSSCGKYNTDSDFCAAGNTHAACCCSEY</sequence>
<evidence type="ECO:0000256" key="1">
    <source>
        <dbReference type="SAM" id="MobiDB-lite"/>
    </source>
</evidence>
<feature type="signal peptide" evidence="2">
    <location>
        <begin position="1"/>
        <end position="25"/>
    </location>
</feature>
<dbReference type="PANTHER" id="PTHR34261">
    <property type="entry name" value="APC REGULATOR OF WNT-SIGNALING PATHWAY-RELATED"/>
    <property type="match status" value="1"/>
</dbReference>
<feature type="chain" id="PRO_5040448124" description="CMP/dCMP-type deaminase domain-containing protein" evidence="2">
    <location>
        <begin position="26"/>
        <end position="750"/>
    </location>
</feature>
<evidence type="ECO:0000313" key="4">
    <source>
        <dbReference type="Proteomes" id="UP001152320"/>
    </source>
</evidence>
<keyword evidence="4" id="KW-1185">Reference proteome</keyword>
<evidence type="ECO:0000256" key="2">
    <source>
        <dbReference type="SAM" id="SignalP"/>
    </source>
</evidence>
<evidence type="ECO:0008006" key="5">
    <source>
        <dbReference type="Google" id="ProtNLM"/>
    </source>
</evidence>
<dbReference type="OrthoDB" id="69221at2759"/>
<reference evidence="3" key="1">
    <citation type="submission" date="2021-10" db="EMBL/GenBank/DDBJ databases">
        <title>Tropical sea cucumber genome reveals ecological adaptation and Cuvierian tubules defense mechanism.</title>
        <authorList>
            <person name="Chen T."/>
        </authorList>
    </citation>
    <scope>NUCLEOTIDE SEQUENCE</scope>
    <source>
        <strain evidence="3">Nanhai2018</strain>
        <tissue evidence="3">Muscle</tissue>
    </source>
</reference>
<accession>A0A9Q0YL50</accession>
<organism evidence="3 4">
    <name type="scientific">Holothuria leucospilota</name>
    <name type="common">Black long sea cucumber</name>
    <name type="synonym">Mertensiothuria leucospilota</name>
    <dbReference type="NCBI Taxonomy" id="206669"/>
    <lineage>
        <taxon>Eukaryota</taxon>
        <taxon>Metazoa</taxon>
        <taxon>Echinodermata</taxon>
        <taxon>Eleutherozoa</taxon>
        <taxon>Echinozoa</taxon>
        <taxon>Holothuroidea</taxon>
        <taxon>Aspidochirotacea</taxon>
        <taxon>Aspidochirotida</taxon>
        <taxon>Holothuriidae</taxon>
        <taxon>Holothuria</taxon>
    </lineage>
</organism>
<dbReference type="AlphaFoldDB" id="A0A9Q0YL50"/>
<keyword evidence="2" id="KW-0732">Signal</keyword>
<protein>
    <recommendedName>
        <fullName evidence="5">CMP/dCMP-type deaminase domain-containing protein</fullName>
    </recommendedName>
</protein>
<dbReference type="PANTHER" id="PTHR34261:SF1">
    <property type="entry name" value="TUBULIN POLYMERIZATION-PROMOTING PROTEIN"/>
    <property type="match status" value="1"/>
</dbReference>